<name>A0A3M2M760_9ACTN</name>
<feature type="region of interest" description="Disordered" evidence="1">
    <location>
        <begin position="203"/>
        <end position="233"/>
    </location>
</feature>
<protein>
    <submittedName>
        <fullName evidence="2">Histidine phosphatase family protein</fullName>
    </submittedName>
</protein>
<feature type="compositionally biased region" description="Polar residues" evidence="1">
    <location>
        <begin position="216"/>
        <end position="226"/>
    </location>
</feature>
<dbReference type="Pfam" id="PF00300">
    <property type="entry name" value="His_Phos_1"/>
    <property type="match status" value="1"/>
</dbReference>
<proteinExistence type="predicted"/>
<comment type="caution">
    <text evidence="2">The sequence shown here is derived from an EMBL/GenBank/DDBJ whole genome shotgun (WGS) entry which is preliminary data.</text>
</comment>
<evidence type="ECO:0000313" key="3">
    <source>
        <dbReference type="Proteomes" id="UP000278673"/>
    </source>
</evidence>
<dbReference type="Gene3D" id="3.40.50.1240">
    <property type="entry name" value="Phosphoglycerate mutase-like"/>
    <property type="match status" value="1"/>
</dbReference>
<accession>A0A3M2M760</accession>
<evidence type="ECO:0000313" key="2">
    <source>
        <dbReference type="EMBL" id="RMI45401.1"/>
    </source>
</evidence>
<dbReference type="AlphaFoldDB" id="A0A3M2M760"/>
<reference evidence="2 3" key="1">
    <citation type="submission" date="2018-10" db="EMBL/GenBank/DDBJ databases">
        <title>Isolation, diversity and antifungal activity of actinobacteria from wheat.</title>
        <authorList>
            <person name="Han C."/>
        </authorList>
    </citation>
    <scope>NUCLEOTIDE SEQUENCE [LARGE SCALE GENOMIC DNA]</scope>
    <source>
        <strain evidence="2 3">NEAU-YY642</strain>
    </source>
</reference>
<gene>
    <name evidence="2" type="ORF">EBN88_03355</name>
</gene>
<evidence type="ECO:0000256" key="1">
    <source>
        <dbReference type="SAM" id="MobiDB-lite"/>
    </source>
</evidence>
<sequence>MIAVTTHLLRHGRTEYSARYLVNGDPAVQLQLDEEGVRACHTARPTLPIESARTWIASAFPRAQQTAALLIGEEARLPVVIPLLNELDYGYFEGAPFLEYAAWLRHHGPWVKPPGAGESQREGIHRMLLGLMATLEKPGPRVVVAHGLLLSVLDWHLSRTPGSAMPLFFPEAPYLVPLAIDDGPMAKHAAALLEELDNQDRRHGWAPGHVPISGTDAASTLANVDSPQKPLEE</sequence>
<dbReference type="InterPro" id="IPR029033">
    <property type="entry name" value="His_PPase_superfam"/>
</dbReference>
<organism evidence="2 3">
    <name type="scientific">Streptomyces triticirhizae</name>
    <dbReference type="NCBI Taxonomy" id="2483353"/>
    <lineage>
        <taxon>Bacteria</taxon>
        <taxon>Bacillati</taxon>
        <taxon>Actinomycetota</taxon>
        <taxon>Actinomycetes</taxon>
        <taxon>Kitasatosporales</taxon>
        <taxon>Streptomycetaceae</taxon>
        <taxon>Streptomyces</taxon>
    </lineage>
</organism>
<dbReference type="SUPFAM" id="SSF53254">
    <property type="entry name" value="Phosphoglycerate mutase-like"/>
    <property type="match status" value="1"/>
</dbReference>
<dbReference type="Proteomes" id="UP000278673">
    <property type="component" value="Unassembled WGS sequence"/>
</dbReference>
<dbReference type="InterPro" id="IPR013078">
    <property type="entry name" value="His_Pase_superF_clade-1"/>
</dbReference>
<dbReference type="EMBL" id="RFFJ01000008">
    <property type="protein sequence ID" value="RMI45401.1"/>
    <property type="molecule type" value="Genomic_DNA"/>
</dbReference>
<dbReference type="SMART" id="SM00855">
    <property type="entry name" value="PGAM"/>
    <property type="match status" value="1"/>
</dbReference>
<keyword evidence="3" id="KW-1185">Reference proteome</keyword>